<dbReference type="EMBL" id="JN418988">
    <property type="protein sequence ID" value="AEW69606.1"/>
    <property type="molecule type" value="Genomic_DNA"/>
</dbReference>
<protein>
    <submittedName>
        <fullName evidence="2">Uncharacterized protein</fullName>
    </submittedName>
</protein>
<feature type="compositionally biased region" description="Low complexity" evidence="1">
    <location>
        <begin position="29"/>
        <end position="48"/>
    </location>
</feature>
<proteinExistence type="predicted"/>
<evidence type="ECO:0000313" key="2">
    <source>
        <dbReference type="EMBL" id="AEW69606.1"/>
    </source>
</evidence>
<name>G9I083_HZNV2</name>
<feature type="region of interest" description="Disordered" evidence="1">
    <location>
        <begin position="23"/>
        <end position="53"/>
    </location>
</feature>
<dbReference type="GeneID" id="11536468"/>
<evidence type="ECO:0000256" key="1">
    <source>
        <dbReference type="SAM" id="MobiDB-lite"/>
    </source>
</evidence>
<accession>G9I083</accession>
<gene>
    <name evidence="2" type="primary">orf57</name>
    <name evidence="2" type="ORF">Hz2V057</name>
</gene>
<keyword evidence="3" id="KW-1185">Reference proteome</keyword>
<dbReference type="Proteomes" id="UP000029779">
    <property type="component" value="Segment"/>
</dbReference>
<dbReference type="KEGG" id="vg:11536468"/>
<organismHost>
    <name type="scientific">Helicoverpa zea</name>
    <name type="common">Corn earworm moth</name>
    <name type="synonym">Heliothis zea</name>
    <dbReference type="NCBI Taxonomy" id="7113"/>
</organismHost>
<dbReference type="RefSeq" id="YP_004956805.1">
    <property type="nucleotide sequence ID" value="NC_004156.2"/>
</dbReference>
<evidence type="ECO:0000313" key="3">
    <source>
        <dbReference type="Proteomes" id="UP000029779"/>
    </source>
</evidence>
<sequence length="71" mass="8116">MFNLLSINLLSINIQRIIHANSHFSSKPQTHQNHQTHQSHQASNQNSSMKDGSFISHRGCANVEFYDIVRV</sequence>
<organism evidence="2 3">
    <name type="scientific">Helicoverpa zea nudivirus 2</name>
    <name type="common">HzNV-2</name>
    <dbReference type="NCBI Taxonomy" id="1128424"/>
    <lineage>
        <taxon>Viruses</taxon>
        <taxon>Viruses incertae sedis</taxon>
        <taxon>Naldaviricetes</taxon>
        <taxon>Lefavirales</taxon>
        <taxon>Nudiviridae</taxon>
        <taxon>Betanudivirus</taxon>
        <taxon>Betanudivirus hezeae</taxon>
    </lineage>
</organism>
<reference evidence="2 3" key="1">
    <citation type="journal article" date="2012" name="Viruses">
        <title>Analysis of the Genome of the Sexually Transmitted Insect Virus Helicoverpa zea Nudivirus 2.</title>
        <authorList>
            <person name="Burand J.P."/>
            <person name="Kim W."/>
            <person name="Afonso C.L."/>
            <person name="Tulman E.R."/>
            <person name="Kutish G.F."/>
            <person name="Lu Z."/>
            <person name="Rock D.L."/>
        </authorList>
    </citation>
    <scope>NUCLEOTIDE SEQUENCE [LARGE SCALE GENOMIC DNA]</scope>
    <source>
        <strain evidence="2">MS1</strain>
    </source>
</reference>